<protein>
    <recommendedName>
        <fullName evidence="2">PGG domain-containing protein</fullName>
    </recommendedName>
</protein>
<proteinExistence type="predicted"/>
<accession>A0AAD9TG83</accession>
<feature type="transmembrane region" description="Helical" evidence="1">
    <location>
        <begin position="782"/>
        <end position="806"/>
    </location>
</feature>
<dbReference type="AlphaFoldDB" id="A0AAD9TG83"/>
<keyword evidence="1" id="KW-1133">Transmembrane helix</keyword>
<feature type="transmembrane region" description="Helical" evidence="1">
    <location>
        <begin position="848"/>
        <end position="867"/>
    </location>
</feature>
<keyword evidence="1" id="KW-0472">Membrane</keyword>
<dbReference type="Pfam" id="PF13637">
    <property type="entry name" value="Ank_4"/>
    <property type="match status" value="1"/>
</dbReference>
<sequence>MDERLKISAEAGDVDALYSIISLDPDVLETLDRIPLIDTPLHIAASVGNTHYALEIATLKPSFAWKLNGHGLSPMHLALLNGHDQLATSMVTVIDSELVRVKGKGRITPLHLVAQMDNIDLLAEFLSACPSSIEDLTVRCETAVHVAVKNGRLSSFKVLLGWLQRVNMEEILKWNDEDGNTVLHFATSTCQPQVVKLLIGSVNVNAKNFNGLTAMDMFNLMGDSRDIKVGKILHRAKAKPSSRVSASPTSLAQFFFRGLTLIEKRDKYFGVSGQNQKKSADDIRNIVLVVAVLIATATYQAGLSPPGGYWQDDHFNNQPSLIINDTTTSDVSQWQQEPHRAGKMIMTPKFIFYFFTLNSLAFFASVWMILVLIAGLPYTKILSISTSFLLYAYYASIASTLPEHYSPLSTVFGVLYMFLTPICIVMVFLSPLVSSSRLVVLKHRVDNLKRRVGAVKMDDSLKRSTEAGDVDALYSMVSQDPDVLETLDRIPLIDTPLHIAASVGNTHFALEMATLKPSFAWKLNGHGLSPMHLALLNGHDQLVTSMITVIDSELVRVKGKWRMTPLHYVAQTENIDLLAELLSACPSSIEDLTVRCETAVHVAVKNGRLSAFKVLLGWLRRANKEEILKWKDEDGNTVLHIATFTNQPKVVELLTGTVNVNAKNFNGLTAMDMFRLMGDSKDSEVGKILRRAKAKTASEISTSSTSLAQFLLRDLTLIEKRDKYFGVFSQNKKKSADGIRNIVLVVALLIAIATYQAGLSLSRDDFNTQPSRINDTKTGVDILFYSSFTFNSAAFFASVWTILILITGLPYCNMLSIPICFLLFAYYGTIQSSFPSQSSPVSIMLRDVFTNLMNMFVLMQFFSPLVSSARLEVLKRRVDNLKRRLGGFV</sequence>
<gene>
    <name evidence="3" type="ORF">Ddye_030024</name>
</gene>
<feature type="transmembrane region" description="Helical" evidence="1">
    <location>
        <begin position="811"/>
        <end position="828"/>
    </location>
</feature>
<feature type="domain" description="PGG" evidence="2">
    <location>
        <begin position="739"/>
        <end position="807"/>
    </location>
</feature>
<dbReference type="EMBL" id="JANJYI010000009">
    <property type="protein sequence ID" value="KAK2635232.1"/>
    <property type="molecule type" value="Genomic_DNA"/>
</dbReference>
<feature type="transmembrane region" description="Helical" evidence="1">
    <location>
        <begin position="350"/>
        <end position="374"/>
    </location>
</feature>
<keyword evidence="4" id="KW-1185">Reference proteome</keyword>
<feature type="domain" description="PGG" evidence="2">
    <location>
        <begin position="279"/>
        <end position="394"/>
    </location>
</feature>
<reference evidence="3" key="1">
    <citation type="journal article" date="2023" name="Plant J.">
        <title>Genome sequences and population genomics provide insights into the demographic history, inbreeding, and mutation load of two 'living fossil' tree species of Dipteronia.</title>
        <authorList>
            <person name="Feng Y."/>
            <person name="Comes H.P."/>
            <person name="Chen J."/>
            <person name="Zhu S."/>
            <person name="Lu R."/>
            <person name="Zhang X."/>
            <person name="Li P."/>
            <person name="Qiu J."/>
            <person name="Olsen K.M."/>
            <person name="Qiu Y."/>
        </authorList>
    </citation>
    <scope>NUCLEOTIDE SEQUENCE</scope>
    <source>
        <strain evidence="3">KIB01</strain>
    </source>
</reference>
<dbReference type="Proteomes" id="UP001280121">
    <property type="component" value="Unassembled WGS sequence"/>
</dbReference>
<comment type="caution">
    <text evidence="3">The sequence shown here is derived from an EMBL/GenBank/DDBJ whole genome shotgun (WGS) entry which is preliminary data.</text>
</comment>
<dbReference type="InterPro" id="IPR036770">
    <property type="entry name" value="Ankyrin_rpt-contain_sf"/>
</dbReference>
<evidence type="ECO:0000313" key="4">
    <source>
        <dbReference type="Proteomes" id="UP001280121"/>
    </source>
</evidence>
<dbReference type="InterPro" id="IPR002110">
    <property type="entry name" value="Ankyrin_rpt"/>
</dbReference>
<dbReference type="PANTHER" id="PTHR24128:SF24">
    <property type="entry name" value="ANKYRIN REPEAT PROTEIN"/>
    <property type="match status" value="1"/>
</dbReference>
<name>A0AAD9TG83_9ROSI</name>
<dbReference type="InterPro" id="IPR026961">
    <property type="entry name" value="PGG_dom"/>
</dbReference>
<dbReference type="Pfam" id="PF13962">
    <property type="entry name" value="PGG"/>
    <property type="match status" value="2"/>
</dbReference>
<keyword evidence="1" id="KW-0812">Transmembrane</keyword>
<feature type="transmembrane region" description="Helical" evidence="1">
    <location>
        <begin position="381"/>
        <end position="401"/>
    </location>
</feature>
<evidence type="ECO:0000259" key="2">
    <source>
        <dbReference type="Pfam" id="PF13962"/>
    </source>
</evidence>
<evidence type="ECO:0000256" key="1">
    <source>
        <dbReference type="SAM" id="Phobius"/>
    </source>
</evidence>
<organism evidence="3 4">
    <name type="scientific">Dipteronia dyeriana</name>
    <dbReference type="NCBI Taxonomy" id="168575"/>
    <lineage>
        <taxon>Eukaryota</taxon>
        <taxon>Viridiplantae</taxon>
        <taxon>Streptophyta</taxon>
        <taxon>Embryophyta</taxon>
        <taxon>Tracheophyta</taxon>
        <taxon>Spermatophyta</taxon>
        <taxon>Magnoliopsida</taxon>
        <taxon>eudicotyledons</taxon>
        <taxon>Gunneridae</taxon>
        <taxon>Pentapetalae</taxon>
        <taxon>rosids</taxon>
        <taxon>malvids</taxon>
        <taxon>Sapindales</taxon>
        <taxon>Sapindaceae</taxon>
        <taxon>Hippocastanoideae</taxon>
        <taxon>Acereae</taxon>
        <taxon>Dipteronia</taxon>
    </lineage>
</organism>
<feature type="transmembrane region" description="Helical" evidence="1">
    <location>
        <begin position="286"/>
        <end position="303"/>
    </location>
</feature>
<feature type="transmembrane region" description="Helical" evidence="1">
    <location>
        <begin position="742"/>
        <end position="762"/>
    </location>
</feature>
<dbReference type="Pfam" id="PF12796">
    <property type="entry name" value="Ank_2"/>
    <property type="match status" value="1"/>
</dbReference>
<dbReference type="PANTHER" id="PTHR24128">
    <property type="entry name" value="HOMEOBOX PROTEIN WARIAI"/>
    <property type="match status" value="1"/>
</dbReference>
<evidence type="ECO:0000313" key="3">
    <source>
        <dbReference type="EMBL" id="KAK2635232.1"/>
    </source>
</evidence>
<feature type="transmembrane region" description="Helical" evidence="1">
    <location>
        <begin position="413"/>
        <end position="434"/>
    </location>
</feature>
<dbReference type="SMART" id="SM00248">
    <property type="entry name" value="ANK"/>
    <property type="match status" value="10"/>
</dbReference>
<dbReference type="SUPFAM" id="SSF48403">
    <property type="entry name" value="Ankyrin repeat"/>
    <property type="match status" value="2"/>
</dbReference>
<dbReference type="Gene3D" id="1.25.40.20">
    <property type="entry name" value="Ankyrin repeat-containing domain"/>
    <property type="match status" value="2"/>
</dbReference>